<protein>
    <submittedName>
        <fullName evidence="3">9585_t:CDS:1</fullName>
    </submittedName>
</protein>
<evidence type="ECO:0000259" key="2">
    <source>
        <dbReference type="PROSITE" id="PS50888"/>
    </source>
</evidence>
<dbReference type="InterPro" id="IPR011598">
    <property type="entry name" value="bHLH_dom"/>
</dbReference>
<feature type="compositionally biased region" description="Acidic residues" evidence="1">
    <location>
        <begin position="987"/>
        <end position="996"/>
    </location>
</feature>
<organism evidence="3 4">
    <name type="scientific">Paraglomus brasilianum</name>
    <dbReference type="NCBI Taxonomy" id="144538"/>
    <lineage>
        <taxon>Eukaryota</taxon>
        <taxon>Fungi</taxon>
        <taxon>Fungi incertae sedis</taxon>
        <taxon>Mucoromycota</taxon>
        <taxon>Glomeromycotina</taxon>
        <taxon>Glomeromycetes</taxon>
        <taxon>Paraglomerales</taxon>
        <taxon>Paraglomeraceae</taxon>
        <taxon>Paraglomus</taxon>
    </lineage>
</organism>
<feature type="domain" description="BHLH" evidence="2">
    <location>
        <begin position="307"/>
        <end position="381"/>
    </location>
</feature>
<feature type="compositionally biased region" description="Acidic residues" evidence="1">
    <location>
        <begin position="141"/>
        <end position="154"/>
    </location>
</feature>
<gene>
    <name evidence="3" type="ORF">PBRASI_LOCUS10095</name>
</gene>
<feature type="region of interest" description="Disordered" evidence="1">
    <location>
        <begin position="987"/>
        <end position="1011"/>
    </location>
</feature>
<dbReference type="OrthoDB" id="2133190at2759"/>
<dbReference type="Pfam" id="PF00010">
    <property type="entry name" value="HLH"/>
    <property type="match status" value="1"/>
</dbReference>
<feature type="region of interest" description="Disordered" evidence="1">
    <location>
        <begin position="141"/>
        <end position="176"/>
    </location>
</feature>
<dbReference type="PANTHER" id="PTHR47336">
    <property type="entry name" value="TRANSCRIPTION FACTOR HMS1-RELATED"/>
    <property type="match status" value="1"/>
</dbReference>
<dbReference type="GO" id="GO:0046983">
    <property type="term" value="F:protein dimerization activity"/>
    <property type="evidence" value="ECO:0007669"/>
    <property type="project" value="InterPro"/>
</dbReference>
<dbReference type="AlphaFoldDB" id="A0A9N9H436"/>
<feature type="compositionally biased region" description="Acidic residues" evidence="1">
    <location>
        <begin position="347"/>
        <end position="357"/>
    </location>
</feature>
<dbReference type="Gene3D" id="4.10.280.10">
    <property type="entry name" value="Helix-loop-helix DNA-binding domain"/>
    <property type="match status" value="1"/>
</dbReference>
<dbReference type="PROSITE" id="PS50888">
    <property type="entry name" value="BHLH"/>
    <property type="match status" value="1"/>
</dbReference>
<feature type="compositionally biased region" description="Basic and acidic residues" evidence="1">
    <location>
        <begin position="997"/>
        <end position="1011"/>
    </location>
</feature>
<accession>A0A9N9H436</accession>
<dbReference type="SUPFAM" id="SSF47459">
    <property type="entry name" value="HLH, helix-loop-helix DNA-binding domain"/>
    <property type="match status" value="1"/>
</dbReference>
<dbReference type="Proteomes" id="UP000789739">
    <property type="component" value="Unassembled WGS sequence"/>
</dbReference>
<comment type="caution">
    <text evidence="3">The sequence shown here is derived from an EMBL/GenBank/DDBJ whole genome shotgun (WGS) entry which is preliminary data.</text>
</comment>
<evidence type="ECO:0000256" key="1">
    <source>
        <dbReference type="SAM" id="MobiDB-lite"/>
    </source>
</evidence>
<dbReference type="EMBL" id="CAJVPI010002660">
    <property type="protein sequence ID" value="CAG8647324.1"/>
    <property type="molecule type" value="Genomic_DNA"/>
</dbReference>
<name>A0A9N9H436_9GLOM</name>
<feature type="region of interest" description="Disordered" evidence="1">
    <location>
        <begin position="414"/>
        <end position="443"/>
    </location>
</feature>
<feature type="region of interest" description="Disordered" evidence="1">
    <location>
        <begin position="338"/>
        <end position="358"/>
    </location>
</feature>
<evidence type="ECO:0000313" key="3">
    <source>
        <dbReference type="EMBL" id="CAG8647324.1"/>
    </source>
</evidence>
<reference evidence="3" key="1">
    <citation type="submission" date="2021-06" db="EMBL/GenBank/DDBJ databases">
        <authorList>
            <person name="Kallberg Y."/>
            <person name="Tangrot J."/>
            <person name="Rosling A."/>
        </authorList>
    </citation>
    <scope>NUCLEOTIDE SEQUENCE</scope>
    <source>
        <strain evidence="3">BR232B</strain>
    </source>
</reference>
<dbReference type="SMART" id="SM00353">
    <property type="entry name" value="HLH"/>
    <property type="match status" value="1"/>
</dbReference>
<evidence type="ECO:0000313" key="4">
    <source>
        <dbReference type="Proteomes" id="UP000789739"/>
    </source>
</evidence>
<keyword evidence="4" id="KW-1185">Reference proteome</keyword>
<dbReference type="InterPro" id="IPR052099">
    <property type="entry name" value="Regulatory_TF_Diverse"/>
</dbReference>
<sequence>MYDNPVSTEVEDLFACFENFNALTDFETQIQALYDNDIDMNIDAHYPSLNEWDDMPIFNTRPFPVSSPEANSISTVGSPNSYCDDNISLPTLSPAPTTVNDTFPEFQYSTVEEPYDQQSQIKSELGVPAVVENVKKRQNVEDDSLLADDNDDDENTKKKRRASMNTKYKKSNISPKVTKKKQYYKNDDNNAAMPFVDGMQVPLCVDGPAVMPNVQSIVVPNSPVSGIPPNYNANALLGLGQGVWSGDVSPQPTGFVPIFNNDGPSGVPDMPAQFNISLLGGKVPIQRIKTSASQPLANATNQPTKQQKKIAHNAIERRYRNNINDRINELKNVVPALNYQKNKDNKDDEEEDEEEIDGIPAATKLNKATILKKATEYIIHLRKINQNFKEENENLKRILEAFPGAADLYQEYIDNRHPSNPLTPEDISSSASDPPTPPTSSGVGAGTRMLMAIFMCMTFFSPPSDYGQPDHTSMVHHHHEARVSSAHPNGMPNIPKANSGFFGDGTITIDIWYLIRGITFIMLMIYILRPSFLNKSRRVQKPKQHIASVLAAKNKDVRTQFAAVTELTSYAPNNSMEILFGITVESFKFFIRRILGWDITVSQDNEEKLWEVALWNRQGEVELSGGNDKVSRFSVLYVCLRTINLFETTCITRKCILASPSRIYINAALQSYIGLQSMPFIAQKVAAHFWGRAIKEQGRDGHEDKWTEIALTTKQGSNLWKDAANRVFEQAFKPQNITDDITRSATIPLTRISDAQSLAHLKDAYLKFISQNYGKKKPRKSKDIFADILSVTTHASSTHWYAFVGSTIVAFLNGGKPIDDKLINQLKEKFPKSENTNTQILARGLLSHAFLMYGKIEASVRCAEKAAIAVKRRKEELLDDMAVDEESEISELEKKVHDLAEFCVGWIVLEARVLGWKAIENLSKDNKSLKLPEVLDPEICLKPAVYEWLLYMRRLVNVDTFLGVAEEVREESLKRLHALTRLIGEVDEEDDSGYEGEQEKENEDNKNADNKAVRAWSILKGT</sequence>
<proteinExistence type="predicted"/>
<dbReference type="PANTHER" id="PTHR47336:SF3">
    <property type="entry name" value="SERINE-RICH PROTEIN TYE7"/>
    <property type="match status" value="1"/>
</dbReference>
<dbReference type="InterPro" id="IPR036638">
    <property type="entry name" value="HLH_DNA-bd_sf"/>
</dbReference>
<feature type="compositionally biased region" description="Basic residues" evidence="1">
    <location>
        <begin position="157"/>
        <end position="170"/>
    </location>
</feature>